<dbReference type="GO" id="GO:0008270">
    <property type="term" value="F:zinc ion binding"/>
    <property type="evidence" value="ECO:0007669"/>
    <property type="project" value="UniProtKB-UniRule"/>
</dbReference>
<dbReference type="RefSeq" id="WP_283827419.1">
    <property type="nucleotide sequence ID" value="NZ_JASDDP010000025.1"/>
</dbReference>
<keyword evidence="1 9" id="KW-0963">Cytoplasm</keyword>
<feature type="binding site" evidence="9">
    <location>
        <position position="161"/>
    </location>
    <ligand>
        <name>Zn(2+)</name>
        <dbReference type="ChEBI" id="CHEBI:29105"/>
        <label>2</label>
    </ligand>
</feature>
<keyword evidence="8 9" id="KW-0143">Chaperone</keyword>
<proteinExistence type="inferred from homology"/>
<dbReference type="PROSITE" id="PS51188">
    <property type="entry name" value="ZF_CR"/>
    <property type="match status" value="1"/>
</dbReference>
<comment type="subunit">
    <text evidence="9">Homodimer.</text>
</comment>
<evidence type="ECO:0000256" key="1">
    <source>
        <dbReference type="ARBA" id="ARBA00022490"/>
    </source>
</evidence>
<dbReference type="Gene3D" id="6.20.20.10">
    <property type="match status" value="2"/>
</dbReference>
<dbReference type="PANTHER" id="PTHR43096">
    <property type="entry name" value="DNAJ HOMOLOG 1, MITOCHONDRIAL-RELATED"/>
    <property type="match status" value="1"/>
</dbReference>
<dbReference type="Proteomes" id="UP001224428">
    <property type="component" value="Unassembled WGS sequence"/>
</dbReference>
<dbReference type="Pfam" id="PF01556">
    <property type="entry name" value="DnaJ_C"/>
    <property type="match status" value="1"/>
</dbReference>
<dbReference type="SUPFAM" id="SSF57938">
    <property type="entry name" value="DnaJ/Hsp40 cysteine-rich domain"/>
    <property type="match status" value="1"/>
</dbReference>
<dbReference type="InterPro" id="IPR001623">
    <property type="entry name" value="DnaJ_domain"/>
</dbReference>
<feature type="binding site" evidence="9">
    <location>
        <position position="164"/>
    </location>
    <ligand>
        <name>Zn(2+)</name>
        <dbReference type="ChEBI" id="CHEBI:29105"/>
        <label>2</label>
    </ligand>
</feature>
<feature type="binding site" evidence="9">
    <location>
        <position position="204"/>
    </location>
    <ligand>
        <name>Zn(2+)</name>
        <dbReference type="ChEBI" id="CHEBI:29105"/>
        <label>1</label>
    </ligand>
</feature>
<dbReference type="SMART" id="SM00271">
    <property type="entry name" value="DnaJ"/>
    <property type="match status" value="1"/>
</dbReference>
<feature type="domain" description="J" evidence="11">
    <location>
        <begin position="5"/>
        <end position="69"/>
    </location>
</feature>
<dbReference type="InterPro" id="IPR036410">
    <property type="entry name" value="HSP_DnaJ_Cys-rich_dom_sf"/>
</dbReference>
<feature type="binding site" evidence="9">
    <location>
        <position position="190"/>
    </location>
    <ligand>
        <name>Zn(2+)</name>
        <dbReference type="ChEBI" id="CHEBI:29105"/>
        <label>2</label>
    </ligand>
</feature>
<keyword evidence="7 9" id="KW-0346">Stress response</keyword>
<comment type="subcellular location">
    <subcellularLocation>
        <location evidence="9">Cytoplasm</location>
    </subcellularLocation>
</comment>
<keyword evidence="4 9" id="KW-0677">Repeat</keyword>
<dbReference type="Gene3D" id="1.10.287.110">
    <property type="entry name" value="DnaJ domain"/>
    <property type="match status" value="1"/>
</dbReference>
<evidence type="ECO:0000259" key="12">
    <source>
        <dbReference type="PROSITE" id="PS51188"/>
    </source>
</evidence>
<dbReference type="InterPro" id="IPR008971">
    <property type="entry name" value="HSP40/DnaJ_pept-bd"/>
</dbReference>
<feature type="binding site" evidence="9">
    <location>
        <position position="147"/>
    </location>
    <ligand>
        <name>Zn(2+)</name>
        <dbReference type="ChEBI" id="CHEBI:29105"/>
        <label>1</label>
    </ligand>
</feature>
<comment type="domain">
    <text evidence="9">The J domain is necessary and sufficient to stimulate DnaK ATPase activity. Zinc center 1 plays an important role in the autonomous, DnaK-independent chaperone activity of DnaJ. Zinc center 2 is essential for interaction with DnaK and for DnaJ activity.</text>
</comment>
<dbReference type="PANTHER" id="PTHR43096:SF52">
    <property type="entry name" value="DNAJ HOMOLOG 1, MITOCHONDRIAL-RELATED"/>
    <property type="match status" value="1"/>
</dbReference>
<dbReference type="PROSITE" id="PS50076">
    <property type="entry name" value="DNAJ_2"/>
    <property type="match status" value="1"/>
</dbReference>
<dbReference type="EMBL" id="JASDDP010000025">
    <property type="protein sequence ID" value="MDJ1646043.1"/>
    <property type="molecule type" value="Genomic_DNA"/>
</dbReference>
<evidence type="ECO:0000313" key="13">
    <source>
        <dbReference type="EMBL" id="MDJ1646043.1"/>
    </source>
</evidence>
<dbReference type="GO" id="GO:0051082">
    <property type="term" value="F:unfolded protein binding"/>
    <property type="evidence" value="ECO:0007669"/>
    <property type="project" value="UniProtKB-UniRule"/>
</dbReference>
<evidence type="ECO:0000259" key="11">
    <source>
        <dbReference type="PROSITE" id="PS50076"/>
    </source>
</evidence>
<dbReference type="InterPro" id="IPR002939">
    <property type="entry name" value="DnaJ_C"/>
</dbReference>
<keyword evidence="2 9" id="KW-0235">DNA replication</keyword>
<evidence type="ECO:0000256" key="4">
    <source>
        <dbReference type="ARBA" id="ARBA00022737"/>
    </source>
</evidence>
<evidence type="ECO:0000256" key="10">
    <source>
        <dbReference type="PROSITE-ProRule" id="PRU00546"/>
    </source>
</evidence>
<comment type="caution">
    <text evidence="13">The sequence shown here is derived from an EMBL/GenBank/DDBJ whole genome shotgun (WGS) entry which is preliminary data.</text>
</comment>
<dbReference type="InterPro" id="IPR012724">
    <property type="entry name" value="DnaJ"/>
</dbReference>
<evidence type="ECO:0000256" key="5">
    <source>
        <dbReference type="ARBA" id="ARBA00022771"/>
    </source>
</evidence>
<evidence type="ECO:0000256" key="9">
    <source>
        <dbReference type="HAMAP-Rule" id="MF_01152"/>
    </source>
</evidence>
<reference evidence="13" key="1">
    <citation type="submission" date="2023-05" db="EMBL/GenBank/DDBJ databases">
        <title>Mycoplasma phocimorsus sp. nov., isolated from Scandinavian patients with seal finger or septic arthritis after contact with seals.</title>
        <authorList>
            <person name="Skafte-Holm A."/>
            <person name="Pedersen T.R."/>
            <person name="Froelund M."/>
            <person name="Stegger M."/>
            <person name="Qvortrup K."/>
            <person name="Michaels D.L."/>
            <person name="Brown D.R."/>
            <person name="Jensen J.S."/>
        </authorList>
    </citation>
    <scope>NUCLEOTIDE SEQUENCE</scope>
    <source>
        <strain evidence="13">M5725</strain>
    </source>
</reference>
<dbReference type="InterPro" id="IPR001305">
    <property type="entry name" value="HSP_DnaJ_Cys-rich_dom"/>
</dbReference>
<dbReference type="FunFam" id="1.10.287.110:FF:000031">
    <property type="entry name" value="Molecular chaperone DnaJ"/>
    <property type="match status" value="1"/>
</dbReference>
<comment type="function">
    <text evidence="9">Participates actively in the response to hyperosmotic and heat shock by preventing the aggregation of stress-denatured proteins and by disaggregating proteins, also in an autonomous, DnaK-independent fashion. Unfolded proteins bind initially to DnaJ; upon interaction with the DnaJ-bound protein, DnaK hydrolyzes its bound ATP, resulting in the formation of a stable complex. GrpE releases ADP from DnaK; ATP binding to DnaK triggers the release of the substrate protein, thus completing the reaction cycle. Several rounds of ATP-dependent interactions between DnaJ, DnaK and GrpE are required for fully efficient folding. Also involved, together with DnaK and GrpE, in the DNA replication of plasmids through activation of initiation proteins.</text>
</comment>
<dbReference type="GO" id="GO:0042026">
    <property type="term" value="P:protein refolding"/>
    <property type="evidence" value="ECO:0007669"/>
    <property type="project" value="TreeGrafter"/>
</dbReference>
<feature type="binding site" evidence="9">
    <location>
        <position position="187"/>
    </location>
    <ligand>
        <name>Zn(2+)</name>
        <dbReference type="ChEBI" id="CHEBI:29105"/>
        <label>2</label>
    </ligand>
</feature>
<dbReference type="SUPFAM" id="SSF49493">
    <property type="entry name" value="HSP40/DnaJ peptide-binding domain"/>
    <property type="match status" value="2"/>
</dbReference>
<sequence length="360" mass="40552">MNKKDFYEILGVSKDASKEEIRKAYRKLANQYHPDKNPSKEAEDKMKEINEAYETLSDEEKRRNYDQFGHEGPGAHGFSGFNTAGFSSGFGGFSDIFESFFNHGGSHQEEQRFGHDYKTEIYISFVDSILGTTIERDFNVEQVCNKCNKTGYDLSSTKETCKVCKGAGHVTKMFQSIFGRSKKTVKCEECDGQGSIYSKKCSICHGKKYNNVKKTVKLKIPEGIRDGSTMKISGLGQFGEDGNGDLYIEINIKPHPYYKRDGNNIIMDFPVSVFSLINEENVVVPTPHGTVTIKMKSSYKTDDRITIKNKGIASKNGSMVLILKLQLPTLNSKITKKLRESIESYEDTLNSKFVDKVNKA</sequence>
<dbReference type="HAMAP" id="MF_01152">
    <property type="entry name" value="DnaJ"/>
    <property type="match status" value="1"/>
</dbReference>
<keyword evidence="6 9" id="KW-0862">Zinc</keyword>
<feature type="domain" description="CR-type" evidence="12">
    <location>
        <begin position="131"/>
        <end position="213"/>
    </location>
</feature>
<keyword evidence="14" id="KW-1185">Reference proteome</keyword>
<keyword evidence="5 9" id="KW-0863">Zinc-finger</keyword>
<dbReference type="CDD" id="cd06257">
    <property type="entry name" value="DnaJ"/>
    <property type="match status" value="1"/>
</dbReference>
<protein>
    <recommendedName>
        <fullName evidence="9">Chaperone protein DnaJ</fullName>
    </recommendedName>
</protein>
<dbReference type="Pfam" id="PF00684">
    <property type="entry name" value="DnaJ_CXXCXGXG"/>
    <property type="match status" value="1"/>
</dbReference>
<name>A0AAJ1PSR2_9MOLU</name>
<evidence type="ECO:0000256" key="2">
    <source>
        <dbReference type="ARBA" id="ARBA00022705"/>
    </source>
</evidence>
<dbReference type="AlphaFoldDB" id="A0AAJ1PSR2"/>
<dbReference type="GO" id="GO:0006260">
    <property type="term" value="P:DNA replication"/>
    <property type="evidence" value="ECO:0007669"/>
    <property type="project" value="UniProtKB-KW"/>
</dbReference>
<evidence type="ECO:0000256" key="6">
    <source>
        <dbReference type="ARBA" id="ARBA00022833"/>
    </source>
</evidence>
<dbReference type="GO" id="GO:0009408">
    <property type="term" value="P:response to heat"/>
    <property type="evidence" value="ECO:0007669"/>
    <property type="project" value="InterPro"/>
</dbReference>
<dbReference type="CDD" id="cd10719">
    <property type="entry name" value="DnaJ_zf"/>
    <property type="match status" value="1"/>
</dbReference>
<dbReference type="GO" id="GO:0031072">
    <property type="term" value="F:heat shock protein binding"/>
    <property type="evidence" value="ECO:0007669"/>
    <property type="project" value="InterPro"/>
</dbReference>
<comment type="caution">
    <text evidence="9">Lacks conserved residue(s) required for the propagation of feature annotation.</text>
</comment>
<feature type="binding site" evidence="9">
    <location>
        <position position="144"/>
    </location>
    <ligand>
        <name>Zn(2+)</name>
        <dbReference type="ChEBI" id="CHEBI:29105"/>
        <label>1</label>
    </ligand>
</feature>
<dbReference type="CDD" id="cd10747">
    <property type="entry name" value="DnaJ_C"/>
    <property type="match status" value="1"/>
</dbReference>
<dbReference type="InterPro" id="IPR036869">
    <property type="entry name" value="J_dom_sf"/>
</dbReference>
<evidence type="ECO:0000313" key="14">
    <source>
        <dbReference type="Proteomes" id="UP001224428"/>
    </source>
</evidence>
<dbReference type="SUPFAM" id="SSF46565">
    <property type="entry name" value="Chaperone J-domain"/>
    <property type="match status" value="1"/>
</dbReference>
<dbReference type="PRINTS" id="PR00625">
    <property type="entry name" value="JDOMAIN"/>
</dbReference>
<evidence type="ECO:0000256" key="8">
    <source>
        <dbReference type="ARBA" id="ARBA00023186"/>
    </source>
</evidence>
<dbReference type="Gene3D" id="2.60.260.20">
    <property type="entry name" value="Urease metallochaperone UreE, N-terminal domain"/>
    <property type="match status" value="2"/>
</dbReference>
<dbReference type="GO" id="GO:0005524">
    <property type="term" value="F:ATP binding"/>
    <property type="evidence" value="ECO:0007669"/>
    <property type="project" value="InterPro"/>
</dbReference>
<accession>A0AAJ1PSR2</accession>
<feature type="binding site" evidence="9">
    <location>
        <position position="201"/>
    </location>
    <ligand>
        <name>Zn(2+)</name>
        <dbReference type="ChEBI" id="CHEBI:29105"/>
        <label>1</label>
    </ligand>
</feature>
<evidence type="ECO:0000256" key="3">
    <source>
        <dbReference type="ARBA" id="ARBA00022723"/>
    </source>
</evidence>
<organism evidence="13 14">
    <name type="scientific">Mycoplasma phocimorsus</name>
    <dbReference type="NCBI Taxonomy" id="3045839"/>
    <lineage>
        <taxon>Bacteria</taxon>
        <taxon>Bacillati</taxon>
        <taxon>Mycoplasmatota</taxon>
        <taxon>Mollicutes</taxon>
        <taxon>Mycoplasmataceae</taxon>
        <taxon>Mycoplasma</taxon>
    </lineage>
</organism>
<feature type="zinc finger region" description="CR-type" evidence="10">
    <location>
        <begin position="131"/>
        <end position="213"/>
    </location>
</feature>
<dbReference type="GO" id="GO:0005737">
    <property type="term" value="C:cytoplasm"/>
    <property type="evidence" value="ECO:0007669"/>
    <property type="project" value="UniProtKB-SubCell"/>
</dbReference>
<keyword evidence="3 9" id="KW-0479">Metal-binding</keyword>
<gene>
    <name evidence="9" type="primary">dnaJ</name>
    <name evidence="13" type="ORF">QLQ80_03060</name>
</gene>
<dbReference type="Pfam" id="PF00226">
    <property type="entry name" value="DnaJ"/>
    <property type="match status" value="1"/>
</dbReference>
<comment type="similarity">
    <text evidence="9">Belongs to the DnaJ family.</text>
</comment>
<comment type="cofactor">
    <cofactor evidence="9">
        <name>Zn(2+)</name>
        <dbReference type="ChEBI" id="CHEBI:29105"/>
    </cofactor>
    <text evidence="9">Binds 2 Zn(2+) ions per monomer.</text>
</comment>
<evidence type="ECO:0000256" key="7">
    <source>
        <dbReference type="ARBA" id="ARBA00023016"/>
    </source>
</evidence>